<organism evidence="1 2">
    <name type="scientific">Nocardia panacis</name>
    <dbReference type="NCBI Taxonomy" id="2340916"/>
    <lineage>
        <taxon>Bacteria</taxon>
        <taxon>Bacillati</taxon>
        <taxon>Actinomycetota</taxon>
        <taxon>Actinomycetes</taxon>
        <taxon>Mycobacteriales</taxon>
        <taxon>Nocardiaceae</taxon>
        <taxon>Nocardia</taxon>
    </lineage>
</organism>
<accession>A0A3A4K002</accession>
<dbReference type="AlphaFoldDB" id="A0A3A4K002"/>
<dbReference type="Proteomes" id="UP000266677">
    <property type="component" value="Unassembled WGS sequence"/>
</dbReference>
<protein>
    <submittedName>
        <fullName evidence="1">Uncharacterized protein</fullName>
    </submittedName>
</protein>
<proteinExistence type="predicted"/>
<reference evidence="1 2" key="1">
    <citation type="submission" date="2018-09" db="EMBL/GenBank/DDBJ databases">
        <title>YIM PH21274 draft genome.</title>
        <authorList>
            <person name="Miao C."/>
        </authorList>
    </citation>
    <scope>NUCLEOTIDE SEQUENCE [LARGE SCALE GENOMIC DNA]</scope>
    <source>
        <strain evidence="1 2">YIM PH 21724</strain>
    </source>
</reference>
<keyword evidence="2" id="KW-1185">Reference proteome</keyword>
<evidence type="ECO:0000313" key="1">
    <source>
        <dbReference type="EMBL" id="RJO77125.1"/>
    </source>
</evidence>
<comment type="caution">
    <text evidence="1">The sequence shown here is derived from an EMBL/GenBank/DDBJ whole genome shotgun (WGS) entry which is preliminary data.</text>
</comment>
<dbReference type="EMBL" id="QZFU01000016">
    <property type="protein sequence ID" value="RJO77125.1"/>
    <property type="molecule type" value="Genomic_DNA"/>
</dbReference>
<evidence type="ECO:0000313" key="2">
    <source>
        <dbReference type="Proteomes" id="UP000266677"/>
    </source>
</evidence>
<name>A0A3A4K002_9NOCA</name>
<sequence>MRTGRCELRRLAELLTELACLSELLRLTIARLTEPAGLIRRSVLRGRLTELPSSLAILRRGLLEPGGLRCGCPLPRLRGQLPRL</sequence>
<gene>
    <name evidence="1" type="ORF">D5S18_13255</name>
</gene>